<feature type="non-terminal residue" evidence="1">
    <location>
        <position position="319"/>
    </location>
</feature>
<gene>
    <name evidence="1" type="ORF">SINV_04980</name>
</gene>
<accession>E9J7F8</accession>
<sequence length="319" mass="36774">MTQVEISTALSGHLTPASLYSIVSYNRFNVRDKLFNRKNANATINEINISDSTSNMNNTTSSKNFTLNNSRDIEHINFTIMRTLWPGIWEEFITNKIWDLMRLKCGFRFRNHYLSNNGPIAGYINDTCKCGSTLRCDIESERQNHNVQDSLTWTKSTKLPIIKNGNATELQAIREENYNNEIYKLELDILNKGISGHIYKQRAQILIPHYTPPDMESKEHILIDCQTNAGYLANIIFKDIPSFEEMSICNMGCLPRTKQLPIAQIDCNLLFETNFKSIINDNIILKGQKKCYKKDCPGFETTTLYKIVLNKNEQYDSKK</sequence>
<proteinExistence type="predicted"/>
<protein>
    <submittedName>
        <fullName evidence="1">Uncharacterized protein</fullName>
    </submittedName>
</protein>
<organism>
    <name type="scientific">Solenopsis invicta</name>
    <name type="common">Red imported fire ant</name>
    <name type="synonym">Solenopsis wagneri</name>
    <dbReference type="NCBI Taxonomy" id="13686"/>
    <lineage>
        <taxon>Eukaryota</taxon>
        <taxon>Metazoa</taxon>
        <taxon>Ecdysozoa</taxon>
        <taxon>Arthropoda</taxon>
        <taxon>Hexapoda</taxon>
        <taxon>Insecta</taxon>
        <taxon>Pterygota</taxon>
        <taxon>Neoptera</taxon>
        <taxon>Endopterygota</taxon>
        <taxon>Hymenoptera</taxon>
        <taxon>Apocrita</taxon>
        <taxon>Aculeata</taxon>
        <taxon>Formicoidea</taxon>
        <taxon>Formicidae</taxon>
        <taxon>Myrmicinae</taxon>
        <taxon>Solenopsis</taxon>
    </lineage>
</organism>
<evidence type="ECO:0000313" key="1">
    <source>
        <dbReference type="EMBL" id="EFZ11244.1"/>
    </source>
</evidence>
<name>E9J7F8_SOLIN</name>
<dbReference type="EMBL" id="GL768505">
    <property type="protein sequence ID" value="EFZ11244.1"/>
    <property type="molecule type" value="Genomic_DNA"/>
</dbReference>
<reference evidence="1" key="1">
    <citation type="journal article" date="2011" name="Proc. Natl. Acad. Sci. U.S.A.">
        <title>The genome of the fire ant Solenopsis invicta.</title>
        <authorList>
            <person name="Wurm Y."/>
            <person name="Wang J."/>
            <person name="Riba-Grognuz O."/>
            <person name="Corona M."/>
            <person name="Nygaard S."/>
            <person name="Hunt B.G."/>
            <person name="Ingram K.K."/>
            <person name="Falquet L."/>
            <person name="Nipitwattanaphon M."/>
            <person name="Gotzek D."/>
            <person name="Dijkstra M.B."/>
            <person name="Oettler J."/>
            <person name="Comtesse F."/>
            <person name="Shih C.J."/>
            <person name="Wu W.J."/>
            <person name="Yang C.C."/>
            <person name="Thomas J."/>
            <person name="Beaudoing E."/>
            <person name="Pradervand S."/>
            <person name="Flegel V."/>
            <person name="Cook E.D."/>
            <person name="Fabbretti R."/>
            <person name="Stockinger H."/>
            <person name="Long L."/>
            <person name="Farmerie W.G."/>
            <person name="Oakey J."/>
            <person name="Boomsma J.J."/>
            <person name="Pamilo P."/>
            <person name="Yi S.V."/>
            <person name="Heinze J."/>
            <person name="Goodisman M.A."/>
            <person name="Farinelli L."/>
            <person name="Harshman K."/>
            <person name="Hulo N."/>
            <person name="Cerutti L."/>
            <person name="Xenarios I."/>
            <person name="Shoemaker D."/>
            <person name="Keller L."/>
        </authorList>
    </citation>
    <scope>NUCLEOTIDE SEQUENCE [LARGE SCALE GENOMIC DNA]</scope>
</reference>
<dbReference type="AlphaFoldDB" id="E9J7F8"/>
<dbReference type="HOGENOM" id="CLU_872432_0_0_1"/>